<dbReference type="STRING" id="441103.TRN7648_03865"/>
<protein>
    <submittedName>
        <fullName evidence="6">Dipeptide transport system permease protein DppC</fullName>
    </submittedName>
</protein>
<keyword evidence="2" id="KW-0813">Transport</keyword>
<dbReference type="GO" id="GO:0015031">
    <property type="term" value="P:protein transport"/>
    <property type="evidence" value="ECO:0007669"/>
    <property type="project" value="UniProtKB-KW"/>
</dbReference>
<reference evidence="6 7" key="1">
    <citation type="submission" date="2015-09" db="EMBL/GenBank/DDBJ databases">
        <authorList>
            <consortium name="Swine Surveillance"/>
        </authorList>
    </citation>
    <scope>NUCLEOTIDE SEQUENCE [LARGE SCALE GENOMIC DNA]</scope>
    <source>
        <strain evidence="6 7">CECT 7648</strain>
    </source>
</reference>
<dbReference type="GO" id="GO:0015833">
    <property type="term" value="P:peptide transport"/>
    <property type="evidence" value="ECO:0007669"/>
    <property type="project" value="UniProtKB-KW"/>
</dbReference>
<organism evidence="6 7">
    <name type="scientific">Tropicibacter naphthalenivorans</name>
    <dbReference type="NCBI Taxonomy" id="441103"/>
    <lineage>
        <taxon>Bacteria</taxon>
        <taxon>Pseudomonadati</taxon>
        <taxon>Pseudomonadota</taxon>
        <taxon>Alphaproteobacteria</taxon>
        <taxon>Rhodobacterales</taxon>
        <taxon>Roseobacteraceae</taxon>
        <taxon>Tropicibacter</taxon>
    </lineage>
</organism>
<evidence type="ECO:0000313" key="7">
    <source>
        <dbReference type="Proteomes" id="UP000054935"/>
    </source>
</evidence>
<comment type="subcellular location">
    <subcellularLocation>
        <location evidence="1">Cell membrane</location>
        <topology evidence="1">Multi-pass membrane protein</topology>
    </subcellularLocation>
</comment>
<keyword evidence="4" id="KW-0653">Protein transport</keyword>
<feature type="transmembrane region" description="Helical" evidence="5">
    <location>
        <begin position="7"/>
        <end position="25"/>
    </location>
</feature>
<keyword evidence="7" id="KW-1185">Reference proteome</keyword>
<dbReference type="InterPro" id="IPR050366">
    <property type="entry name" value="BP-dependent_transpt_permease"/>
</dbReference>
<dbReference type="EMBL" id="CYSE01000011">
    <property type="protein sequence ID" value="CUH82216.1"/>
    <property type="molecule type" value="Genomic_DNA"/>
</dbReference>
<evidence type="ECO:0000256" key="4">
    <source>
        <dbReference type="ARBA" id="ARBA00022927"/>
    </source>
</evidence>
<evidence type="ECO:0000256" key="3">
    <source>
        <dbReference type="ARBA" id="ARBA00022856"/>
    </source>
</evidence>
<accession>A0A0P1GJS3</accession>
<dbReference type="AlphaFoldDB" id="A0A0P1GJS3"/>
<dbReference type="PANTHER" id="PTHR43386:SF1">
    <property type="entry name" value="D,D-DIPEPTIDE TRANSPORT SYSTEM PERMEASE PROTEIN DDPC-RELATED"/>
    <property type="match status" value="1"/>
</dbReference>
<name>A0A0P1GJS3_9RHOB</name>
<dbReference type="Proteomes" id="UP000054935">
    <property type="component" value="Unassembled WGS sequence"/>
</dbReference>
<evidence type="ECO:0000256" key="5">
    <source>
        <dbReference type="SAM" id="Phobius"/>
    </source>
</evidence>
<keyword evidence="5" id="KW-0812">Transmembrane</keyword>
<keyword evidence="3" id="KW-0571">Peptide transport</keyword>
<dbReference type="PANTHER" id="PTHR43386">
    <property type="entry name" value="OLIGOPEPTIDE TRANSPORT SYSTEM PERMEASE PROTEIN APPC"/>
    <property type="match status" value="1"/>
</dbReference>
<evidence type="ECO:0000313" key="6">
    <source>
        <dbReference type="EMBL" id="CUH82216.1"/>
    </source>
</evidence>
<keyword evidence="5" id="KW-1133">Transmembrane helix</keyword>
<gene>
    <name evidence="6" type="primary">dppC_2</name>
    <name evidence="6" type="ORF">TRN7648_03865</name>
</gene>
<feature type="transmembrane region" description="Helical" evidence="5">
    <location>
        <begin position="45"/>
        <end position="66"/>
    </location>
</feature>
<keyword evidence="5" id="KW-0472">Membrane</keyword>
<sequence>MQATFIFAEAIIIEAALSFLGAGVPPPAPSWGNILSDGKTYIFKAWWMTFFPGVTIVLAIIGLNLFGDGLRDLLDPHSSRGKK</sequence>
<proteinExistence type="predicted"/>
<evidence type="ECO:0000256" key="2">
    <source>
        <dbReference type="ARBA" id="ARBA00022448"/>
    </source>
</evidence>
<evidence type="ECO:0000256" key="1">
    <source>
        <dbReference type="ARBA" id="ARBA00004651"/>
    </source>
</evidence>
<dbReference type="GO" id="GO:0005886">
    <property type="term" value="C:plasma membrane"/>
    <property type="evidence" value="ECO:0007669"/>
    <property type="project" value="UniProtKB-SubCell"/>
</dbReference>